<gene>
    <name evidence="1" type="ORF">SAMN06264868_1384</name>
</gene>
<sequence>MIRKMVLITACGNKKEEKPTIAGKLYSPELNPVKRFR</sequence>
<evidence type="ECO:0000313" key="1">
    <source>
        <dbReference type="EMBL" id="SMP25241.1"/>
    </source>
</evidence>
<dbReference type="AlphaFoldDB" id="A0AA45WQD7"/>
<protein>
    <submittedName>
        <fullName evidence="1">Uncharacterized protein</fullName>
    </submittedName>
</protein>
<evidence type="ECO:0000313" key="2">
    <source>
        <dbReference type="Proteomes" id="UP001157947"/>
    </source>
</evidence>
<keyword evidence="2" id="KW-1185">Reference proteome</keyword>
<reference evidence="1" key="1">
    <citation type="submission" date="2017-05" db="EMBL/GenBank/DDBJ databases">
        <authorList>
            <person name="Varghese N."/>
            <person name="Submissions S."/>
        </authorList>
    </citation>
    <scope>NUCLEOTIDE SEQUENCE</scope>
    <source>
        <strain evidence="1">DSM 18763</strain>
    </source>
</reference>
<dbReference type="Proteomes" id="UP001157947">
    <property type="component" value="Unassembled WGS sequence"/>
</dbReference>
<organism evidence="1 2">
    <name type="scientific">Venenivibrio stagnispumantis</name>
    <dbReference type="NCBI Taxonomy" id="407998"/>
    <lineage>
        <taxon>Bacteria</taxon>
        <taxon>Pseudomonadati</taxon>
        <taxon>Aquificota</taxon>
        <taxon>Aquificia</taxon>
        <taxon>Aquificales</taxon>
        <taxon>Hydrogenothermaceae</taxon>
        <taxon>Venenivibrio</taxon>
    </lineage>
</organism>
<proteinExistence type="predicted"/>
<accession>A0AA45WQD7</accession>
<name>A0AA45WQD7_9AQUI</name>
<dbReference type="EMBL" id="FXTX01000038">
    <property type="protein sequence ID" value="SMP25241.1"/>
    <property type="molecule type" value="Genomic_DNA"/>
</dbReference>
<comment type="caution">
    <text evidence="1">The sequence shown here is derived from an EMBL/GenBank/DDBJ whole genome shotgun (WGS) entry which is preliminary data.</text>
</comment>